<dbReference type="Gene3D" id="3.40.50.1360">
    <property type="match status" value="1"/>
</dbReference>
<dbReference type="UniPathway" id="UPA00115">
    <property type="reaction ID" value="UER00412"/>
</dbReference>
<dbReference type="CDD" id="cd01398">
    <property type="entry name" value="RPI_A"/>
    <property type="match status" value="1"/>
</dbReference>
<evidence type="ECO:0000256" key="2">
    <source>
        <dbReference type="ARBA" id="ARBA00023235"/>
    </source>
</evidence>
<name>A0A2R8AFV0_9RHOB</name>
<dbReference type="PANTHER" id="PTHR11934">
    <property type="entry name" value="RIBOSE-5-PHOSPHATE ISOMERASE"/>
    <property type="match status" value="1"/>
</dbReference>
<comment type="pathway">
    <text evidence="3">Carbohydrate degradation; pentose phosphate pathway; D-ribose 5-phosphate from D-ribulose 5-phosphate (non-oxidative stage): step 1/1.</text>
</comment>
<dbReference type="Gene3D" id="3.30.70.260">
    <property type="match status" value="1"/>
</dbReference>
<feature type="binding site" evidence="3">
    <location>
        <position position="129"/>
    </location>
    <ligand>
        <name>substrate</name>
    </ligand>
</feature>
<comment type="catalytic activity">
    <reaction evidence="1 3">
        <text>aldehydo-D-ribose 5-phosphate = D-ribulose 5-phosphate</text>
        <dbReference type="Rhea" id="RHEA:14657"/>
        <dbReference type="ChEBI" id="CHEBI:58121"/>
        <dbReference type="ChEBI" id="CHEBI:58273"/>
        <dbReference type="EC" id="5.3.1.6"/>
    </reaction>
</comment>
<accession>A0A2R8AFV0</accession>
<evidence type="ECO:0000313" key="5">
    <source>
        <dbReference type="Proteomes" id="UP000244932"/>
    </source>
</evidence>
<dbReference type="PANTHER" id="PTHR11934:SF0">
    <property type="entry name" value="RIBOSE-5-PHOSPHATE ISOMERASE"/>
    <property type="match status" value="1"/>
</dbReference>
<dbReference type="Pfam" id="PF06026">
    <property type="entry name" value="Rib_5-P_isom_A"/>
    <property type="match status" value="1"/>
</dbReference>
<dbReference type="InterPro" id="IPR020672">
    <property type="entry name" value="Ribose5P_isomerase_typA_subgr"/>
</dbReference>
<evidence type="ECO:0000313" key="4">
    <source>
        <dbReference type="EMBL" id="SPF31067.1"/>
    </source>
</evidence>
<sequence length="261" mass="27826">MPDRLTPQNRAKYAAARGALNYVEKDMKLGLGTGSTAEWFVRLLAPHAEQQNLNLTCTSTSERTADLAAHLGLRVVTLDEAGWLDLTIDGADEVDPDLNLIKGGGAAHLREKIVATASDRMVVITDDSKLVGKLGKFPLPVEVIPFGWSATRSLIEEVLEESDVAGTRVEIRMNGEMPVQTDEGNLVLDLHLEAINAPEELSLMLNRIPGVVENGLFLGMADEVSLGLTDGTAQAVVAGGTGRELAYVDELDIASILAAGT</sequence>
<proteinExistence type="inferred from homology"/>
<keyword evidence="5" id="KW-1185">Reference proteome</keyword>
<dbReference type="EC" id="5.3.1.6" evidence="3"/>
<dbReference type="InterPro" id="IPR004788">
    <property type="entry name" value="Ribose5P_isomerase_type_A"/>
</dbReference>
<protein>
    <recommendedName>
        <fullName evidence="3">Ribose-5-phosphate isomerase A</fullName>
        <ecNumber evidence="3">5.3.1.6</ecNumber>
    </recommendedName>
    <alternativeName>
        <fullName evidence="3">Phosphoriboisomerase A</fullName>
        <shortName evidence="3">PRI</shortName>
    </alternativeName>
</protein>
<reference evidence="4 5" key="1">
    <citation type="submission" date="2018-03" db="EMBL/GenBank/DDBJ databases">
        <authorList>
            <person name="Keele B.F."/>
        </authorList>
    </citation>
    <scope>NUCLEOTIDE SEQUENCE [LARGE SCALE GENOMIC DNA]</scope>
    <source>
        <strain evidence="4 5">CeCT 8812</strain>
    </source>
</reference>
<dbReference type="NCBIfam" id="NF001924">
    <property type="entry name" value="PRK00702.1"/>
    <property type="match status" value="1"/>
</dbReference>
<dbReference type="GO" id="GO:0005829">
    <property type="term" value="C:cytosol"/>
    <property type="evidence" value="ECO:0007669"/>
    <property type="project" value="TreeGrafter"/>
</dbReference>
<evidence type="ECO:0000256" key="3">
    <source>
        <dbReference type="HAMAP-Rule" id="MF_00170"/>
    </source>
</evidence>
<dbReference type="EMBL" id="OMKW01000004">
    <property type="protein sequence ID" value="SPF31067.1"/>
    <property type="molecule type" value="Genomic_DNA"/>
</dbReference>
<feature type="binding site" evidence="3">
    <location>
        <begin position="33"/>
        <end position="36"/>
    </location>
    <ligand>
        <name>substrate</name>
    </ligand>
</feature>
<evidence type="ECO:0000256" key="1">
    <source>
        <dbReference type="ARBA" id="ARBA00001713"/>
    </source>
</evidence>
<comment type="function">
    <text evidence="3">Catalyzes the reversible conversion of ribose-5-phosphate to ribulose 5-phosphate.</text>
</comment>
<dbReference type="FunFam" id="3.40.50.1360:FF:000001">
    <property type="entry name" value="Ribose-5-phosphate isomerase A"/>
    <property type="match status" value="1"/>
</dbReference>
<dbReference type="GO" id="GO:0004751">
    <property type="term" value="F:ribose-5-phosphate isomerase activity"/>
    <property type="evidence" value="ECO:0007669"/>
    <property type="project" value="UniProtKB-UniRule"/>
</dbReference>
<feature type="active site" description="Proton acceptor" evidence="3">
    <location>
        <position position="111"/>
    </location>
</feature>
<dbReference type="GO" id="GO:0006014">
    <property type="term" value="P:D-ribose metabolic process"/>
    <property type="evidence" value="ECO:0007669"/>
    <property type="project" value="TreeGrafter"/>
</dbReference>
<dbReference type="AlphaFoldDB" id="A0A2R8AFV0"/>
<dbReference type="InterPro" id="IPR037171">
    <property type="entry name" value="NagB/RpiA_transferase-like"/>
</dbReference>
<feature type="binding site" evidence="3">
    <location>
        <begin position="89"/>
        <end position="92"/>
    </location>
    <ligand>
        <name>substrate</name>
    </ligand>
</feature>
<dbReference type="NCBIfam" id="TIGR00021">
    <property type="entry name" value="rpiA"/>
    <property type="match status" value="1"/>
</dbReference>
<dbReference type="SUPFAM" id="SSF100950">
    <property type="entry name" value="NagB/RpiA/CoA transferase-like"/>
    <property type="match status" value="1"/>
</dbReference>
<comment type="subunit">
    <text evidence="3">Homodimer.</text>
</comment>
<feature type="binding site" evidence="3">
    <location>
        <begin position="102"/>
        <end position="105"/>
    </location>
    <ligand>
        <name>substrate</name>
    </ligand>
</feature>
<dbReference type="Proteomes" id="UP000244932">
    <property type="component" value="Unassembled WGS sequence"/>
</dbReference>
<dbReference type="GO" id="GO:0009052">
    <property type="term" value="P:pentose-phosphate shunt, non-oxidative branch"/>
    <property type="evidence" value="ECO:0007669"/>
    <property type="project" value="UniProtKB-UniRule"/>
</dbReference>
<keyword evidence="2 3" id="KW-0413">Isomerase</keyword>
<dbReference type="SUPFAM" id="SSF75445">
    <property type="entry name" value="D-ribose-5-phosphate isomerase (RpiA), lid domain"/>
    <property type="match status" value="1"/>
</dbReference>
<comment type="similarity">
    <text evidence="3">Belongs to the ribose 5-phosphate isomerase family.</text>
</comment>
<dbReference type="HAMAP" id="MF_00170">
    <property type="entry name" value="Rib_5P_isom_A"/>
    <property type="match status" value="1"/>
</dbReference>
<dbReference type="RefSeq" id="WP_108783740.1">
    <property type="nucleotide sequence ID" value="NZ_OMKW01000004.1"/>
</dbReference>
<gene>
    <name evidence="3 4" type="primary">rpiA</name>
    <name evidence="4" type="ORF">POI8812_03418</name>
</gene>
<dbReference type="OrthoDB" id="5870696at2"/>
<organism evidence="4 5">
    <name type="scientific">Pontivivens insulae</name>
    <dbReference type="NCBI Taxonomy" id="1639689"/>
    <lineage>
        <taxon>Bacteria</taxon>
        <taxon>Pseudomonadati</taxon>
        <taxon>Pseudomonadota</taxon>
        <taxon>Alphaproteobacteria</taxon>
        <taxon>Rhodobacterales</taxon>
        <taxon>Paracoccaceae</taxon>
        <taxon>Pontivivens</taxon>
    </lineage>
</organism>